<accession>A0A2D0NFE6</accession>
<feature type="transmembrane region" description="Helical" evidence="1">
    <location>
        <begin position="78"/>
        <end position="97"/>
    </location>
</feature>
<proteinExistence type="predicted"/>
<feature type="domain" description="CAAX prenyl protease 2/Lysostaphin resistance protein A-like" evidence="2">
    <location>
        <begin position="169"/>
        <end position="256"/>
    </location>
</feature>
<feature type="transmembrane region" description="Helical" evidence="1">
    <location>
        <begin position="229"/>
        <end position="254"/>
    </location>
</feature>
<feature type="transmembrane region" description="Helical" evidence="1">
    <location>
        <begin position="20"/>
        <end position="43"/>
    </location>
</feature>
<feature type="transmembrane region" description="Helical" evidence="1">
    <location>
        <begin position="282"/>
        <end position="299"/>
    </location>
</feature>
<evidence type="ECO:0000313" key="3">
    <source>
        <dbReference type="EMBL" id="PHN07222.1"/>
    </source>
</evidence>
<dbReference type="GO" id="GO:0004175">
    <property type="term" value="F:endopeptidase activity"/>
    <property type="evidence" value="ECO:0007669"/>
    <property type="project" value="UniProtKB-ARBA"/>
</dbReference>
<sequence>MKLFPFLEPDPGDDNGLTNSLLLKAIFLLISVILCSLIGTLIIQLISHFKGWELATVLRELNPESSLEKRNYIRLSHLISQAFTFAIPSLLVAWFFYRRQMWRYLRLAPPPAIGLVFYGMLIILVSFPLSQFTYWLNQQIPLPGWMSNMEDQANETIQALLTMETPGVFLFNLIVIALLPSIGEELLFRGLLQQQLEKRYGRAHLAVWIAALIFSAFHMQFAGFLPRMLLGALLGYLLVWTRSLWVPIAGHFVFNGSQILGQYLLGEELIAPDPEQGLSPNWIATLVSAVLLAGLIYGIRNYPNAPEDGGKE</sequence>
<dbReference type="Proteomes" id="UP000223913">
    <property type="component" value="Unassembled WGS sequence"/>
</dbReference>
<dbReference type="EMBL" id="PDUD01000011">
    <property type="protein sequence ID" value="PHN07222.1"/>
    <property type="molecule type" value="Genomic_DNA"/>
</dbReference>
<dbReference type="Pfam" id="PF02517">
    <property type="entry name" value="Rce1-like"/>
    <property type="match status" value="1"/>
</dbReference>
<dbReference type="InterPro" id="IPR052710">
    <property type="entry name" value="CAAX_protease"/>
</dbReference>
<feature type="transmembrane region" description="Helical" evidence="1">
    <location>
        <begin position="199"/>
        <end position="217"/>
    </location>
</feature>
<protein>
    <recommendedName>
        <fullName evidence="2">CAAX prenyl protease 2/Lysostaphin resistance protein A-like domain-containing protein</fullName>
    </recommendedName>
</protein>
<dbReference type="PANTHER" id="PTHR36435:SF1">
    <property type="entry name" value="CAAX AMINO TERMINAL PROTEASE FAMILY PROTEIN"/>
    <property type="match status" value="1"/>
</dbReference>
<dbReference type="RefSeq" id="WP_099149556.1">
    <property type="nucleotide sequence ID" value="NZ_PDUD01000011.1"/>
</dbReference>
<dbReference type="AlphaFoldDB" id="A0A2D0NFE6"/>
<dbReference type="InterPro" id="IPR003675">
    <property type="entry name" value="Rce1/LyrA-like_dom"/>
</dbReference>
<feature type="transmembrane region" description="Helical" evidence="1">
    <location>
        <begin position="117"/>
        <end position="136"/>
    </location>
</feature>
<dbReference type="OrthoDB" id="1523022at2"/>
<keyword evidence="4" id="KW-1185">Reference proteome</keyword>
<reference evidence="3 4" key="1">
    <citation type="submission" date="2017-10" db="EMBL/GenBank/DDBJ databases">
        <title>The draft genome sequence of Lewinella nigricans NBRC 102662.</title>
        <authorList>
            <person name="Wang K."/>
        </authorList>
    </citation>
    <scope>NUCLEOTIDE SEQUENCE [LARGE SCALE GENOMIC DNA]</scope>
    <source>
        <strain evidence="3 4">NBRC 102662</strain>
    </source>
</reference>
<keyword evidence="1" id="KW-0812">Transmembrane</keyword>
<keyword evidence="1" id="KW-0472">Membrane</keyword>
<evidence type="ECO:0000259" key="2">
    <source>
        <dbReference type="Pfam" id="PF02517"/>
    </source>
</evidence>
<evidence type="ECO:0000256" key="1">
    <source>
        <dbReference type="SAM" id="Phobius"/>
    </source>
</evidence>
<name>A0A2D0NFE6_FLAN2</name>
<feature type="transmembrane region" description="Helical" evidence="1">
    <location>
        <begin position="157"/>
        <end position="179"/>
    </location>
</feature>
<keyword evidence="1" id="KW-1133">Transmembrane helix</keyword>
<organism evidence="3 4">
    <name type="scientific">Flavilitoribacter nigricans (strain ATCC 23147 / DSM 23189 / NBRC 102662 / NCIMB 1420 / SS-2)</name>
    <name type="common">Lewinella nigricans</name>
    <dbReference type="NCBI Taxonomy" id="1122177"/>
    <lineage>
        <taxon>Bacteria</taxon>
        <taxon>Pseudomonadati</taxon>
        <taxon>Bacteroidota</taxon>
        <taxon>Saprospiria</taxon>
        <taxon>Saprospirales</taxon>
        <taxon>Lewinellaceae</taxon>
        <taxon>Flavilitoribacter</taxon>
    </lineage>
</organism>
<dbReference type="PANTHER" id="PTHR36435">
    <property type="entry name" value="SLR1288 PROTEIN"/>
    <property type="match status" value="1"/>
</dbReference>
<dbReference type="GO" id="GO:0080120">
    <property type="term" value="P:CAAX-box protein maturation"/>
    <property type="evidence" value="ECO:0007669"/>
    <property type="project" value="UniProtKB-ARBA"/>
</dbReference>
<evidence type="ECO:0000313" key="4">
    <source>
        <dbReference type="Proteomes" id="UP000223913"/>
    </source>
</evidence>
<comment type="caution">
    <text evidence="3">The sequence shown here is derived from an EMBL/GenBank/DDBJ whole genome shotgun (WGS) entry which is preliminary data.</text>
</comment>
<gene>
    <name evidence="3" type="ORF">CRP01_08350</name>
</gene>